<gene>
    <name evidence="5" type="ORF">H9888_06085</name>
</gene>
<organism evidence="5 6">
    <name type="scientific">Candidatus Rikenella faecigallinarum</name>
    <dbReference type="NCBI Taxonomy" id="2838745"/>
    <lineage>
        <taxon>Bacteria</taxon>
        <taxon>Pseudomonadati</taxon>
        <taxon>Bacteroidota</taxon>
        <taxon>Bacteroidia</taxon>
        <taxon>Bacteroidales</taxon>
        <taxon>Rikenellaceae</taxon>
        <taxon>Rikenella</taxon>
    </lineage>
</organism>
<dbReference type="PROSITE" id="PS01124">
    <property type="entry name" value="HTH_ARAC_FAMILY_2"/>
    <property type="match status" value="1"/>
</dbReference>
<dbReference type="PRINTS" id="PR00032">
    <property type="entry name" value="HTHARAC"/>
</dbReference>
<reference evidence="5" key="1">
    <citation type="journal article" date="2021" name="PeerJ">
        <title>Extensive microbial diversity within the chicken gut microbiome revealed by metagenomics and culture.</title>
        <authorList>
            <person name="Gilroy R."/>
            <person name="Ravi A."/>
            <person name="Getino M."/>
            <person name="Pursley I."/>
            <person name="Horton D.L."/>
            <person name="Alikhan N.F."/>
            <person name="Baker D."/>
            <person name="Gharbi K."/>
            <person name="Hall N."/>
            <person name="Watson M."/>
            <person name="Adriaenssens E.M."/>
            <person name="Foster-Nyarko E."/>
            <person name="Jarju S."/>
            <person name="Secka A."/>
            <person name="Antonio M."/>
            <person name="Oren A."/>
            <person name="Chaudhuri R.R."/>
            <person name="La Ragione R."/>
            <person name="Hildebrand F."/>
            <person name="Pallen M.J."/>
        </authorList>
    </citation>
    <scope>NUCLEOTIDE SEQUENCE</scope>
    <source>
        <strain evidence="5">ChiBcec15-1070</strain>
    </source>
</reference>
<evidence type="ECO:0000313" key="5">
    <source>
        <dbReference type="EMBL" id="HIW11054.1"/>
    </source>
</evidence>
<dbReference type="GO" id="GO:0043565">
    <property type="term" value="F:sequence-specific DNA binding"/>
    <property type="evidence" value="ECO:0007669"/>
    <property type="project" value="InterPro"/>
</dbReference>
<comment type="caution">
    <text evidence="5">The sequence shown here is derived from an EMBL/GenBank/DDBJ whole genome shotgun (WGS) entry which is preliminary data.</text>
</comment>
<dbReference type="SMART" id="SM00342">
    <property type="entry name" value="HTH_ARAC"/>
    <property type="match status" value="1"/>
</dbReference>
<dbReference type="InterPro" id="IPR020449">
    <property type="entry name" value="Tscrpt_reg_AraC-type_HTH"/>
</dbReference>
<dbReference type="InterPro" id="IPR009057">
    <property type="entry name" value="Homeodomain-like_sf"/>
</dbReference>
<evidence type="ECO:0000259" key="4">
    <source>
        <dbReference type="PROSITE" id="PS01124"/>
    </source>
</evidence>
<sequence length="298" mass="34348">MDELNSITLEQLREVLGYQDGGDGNLMVLSADKTTTTGIFRYPCRLDAVVMVLCTEGKAKAMINLKEYEVEPNVLAVNLPENITQVVWLSDDFRGQIIVVSLEFLRSVHIDLKNAISLYMYIKDHPLCRLDEATMNLLTRFHRLIQDSVEENSAPWAGSMHQEVVNGLVGAYMYRCCELLNNIPLEDTRTVKSRREILFRQFIDLLNQHHNEERSVGFYADKMHITPKYMSSLMKEMTGRTAAEWIDEYVILEAKTLLKYSGLSIQEVAYRLNFSTQSFFGKYFRQHTGMSPGQYKMK</sequence>
<dbReference type="Gene3D" id="1.10.10.60">
    <property type="entry name" value="Homeodomain-like"/>
    <property type="match status" value="1"/>
</dbReference>
<feature type="domain" description="HTH araC/xylS-type" evidence="4">
    <location>
        <begin position="200"/>
        <end position="298"/>
    </location>
</feature>
<accession>A0A9D1QEC7</accession>
<dbReference type="GO" id="GO:0003700">
    <property type="term" value="F:DNA-binding transcription factor activity"/>
    <property type="evidence" value="ECO:0007669"/>
    <property type="project" value="InterPro"/>
</dbReference>
<dbReference type="AlphaFoldDB" id="A0A9D1QEC7"/>
<evidence type="ECO:0000256" key="1">
    <source>
        <dbReference type="ARBA" id="ARBA00023015"/>
    </source>
</evidence>
<keyword evidence="3" id="KW-0804">Transcription</keyword>
<dbReference type="EMBL" id="DXHL01000028">
    <property type="protein sequence ID" value="HIW11054.1"/>
    <property type="molecule type" value="Genomic_DNA"/>
</dbReference>
<keyword evidence="1" id="KW-0805">Transcription regulation</keyword>
<dbReference type="InterPro" id="IPR018060">
    <property type="entry name" value="HTH_AraC"/>
</dbReference>
<dbReference type="SUPFAM" id="SSF46689">
    <property type="entry name" value="Homeodomain-like"/>
    <property type="match status" value="1"/>
</dbReference>
<evidence type="ECO:0000256" key="3">
    <source>
        <dbReference type="ARBA" id="ARBA00023163"/>
    </source>
</evidence>
<protein>
    <submittedName>
        <fullName evidence="5">AraC family transcriptional regulator</fullName>
    </submittedName>
</protein>
<reference evidence="5" key="2">
    <citation type="submission" date="2021-04" db="EMBL/GenBank/DDBJ databases">
        <authorList>
            <person name="Gilroy R."/>
        </authorList>
    </citation>
    <scope>NUCLEOTIDE SEQUENCE</scope>
    <source>
        <strain evidence="5">ChiBcec15-1070</strain>
    </source>
</reference>
<dbReference type="PANTHER" id="PTHR43280:SF32">
    <property type="entry name" value="TRANSCRIPTIONAL REGULATORY PROTEIN"/>
    <property type="match status" value="1"/>
</dbReference>
<dbReference type="Proteomes" id="UP000823926">
    <property type="component" value="Unassembled WGS sequence"/>
</dbReference>
<keyword evidence="2" id="KW-0238">DNA-binding</keyword>
<dbReference type="PANTHER" id="PTHR43280">
    <property type="entry name" value="ARAC-FAMILY TRANSCRIPTIONAL REGULATOR"/>
    <property type="match status" value="1"/>
</dbReference>
<evidence type="ECO:0000256" key="2">
    <source>
        <dbReference type="ARBA" id="ARBA00023125"/>
    </source>
</evidence>
<dbReference type="Pfam" id="PF12833">
    <property type="entry name" value="HTH_18"/>
    <property type="match status" value="1"/>
</dbReference>
<name>A0A9D1QEC7_9BACT</name>
<proteinExistence type="predicted"/>
<evidence type="ECO:0000313" key="6">
    <source>
        <dbReference type="Proteomes" id="UP000823926"/>
    </source>
</evidence>